<protein>
    <submittedName>
        <fullName evidence="1">Uncharacterized protein</fullName>
    </submittedName>
</protein>
<proteinExistence type="predicted"/>
<evidence type="ECO:0000313" key="1">
    <source>
        <dbReference type="EMBL" id="SFE83402.1"/>
    </source>
</evidence>
<dbReference type="EMBL" id="FOMX01000020">
    <property type="protein sequence ID" value="SFE83402.1"/>
    <property type="molecule type" value="Genomic_DNA"/>
</dbReference>
<organism evidence="1 2">
    <name type="scientific">Nannocystis exedens</name>
    <dbReference type="NCBI Taxonomy" id="54"/>
    <lineage>
        <taxon>Bacteria</taxon>
        <taxon>Pseudomonadati</taxon>
        <taxon>Myxococcota</taxon>
        <taxon>Polyangia</taxon>
        <taxon>Nannocystales</taxon>
        <taxon>Nannocystaceae</taxon>
        <taxon>Nannocystis</taxon>
    </lineage>
</organism>
<sequence length="60" mass="6674">MPSCFSRAGDCERAFAIFKDDFIAQRLPDMKDKAQAEQIARQSFEGFPGNKKCATKTAAK</sequence>
<reference evidence="2" key="1">
    <citation type="submission" date="2016-10" db="EMBL/GenBank/DDBJ databases">
        <authorList>
            <person name="Varghese N."/>
            <person name="Submissions S."/>
        </authorList>
    </citation>
    <scope>NUCLEOTIDE SEQUENCE [LARGE SCALE GENOMIC DNA]</scope>
    <source>
        <strain evidence="2">ATCC 25963</strain>
    </source>
</reference>
<evidence type="ECO:0000313" key="2">
    <source>
        <dbReference type="Proteomes" id="UP000199400"/>
    </source>
</evidence>
<keyword evidence="2" id="KW-1185">Reference proteome</keyword>
<dbReference type="RefSeq" id="WP_096327217.1">
    <property type="nucleotide sequence ID" value="NZ_FOMX01000020.1"/>
</dbReference>
<accession>A0A1I2DRY3</accession>
<dbReference type="Proteomes" id="UP000199400">
    <property type="component" value="Unassembled WGS sequence"/>
</dbReference>
<dbReference type="AlphaFoldDB" id="A0A1I2DRY3"/>
<gene>
    <name evidence="1" type="ORF">SAMN02745121_05728</name>
</gene>
<name>A0A1I2DRY3_9BACT</name>